<dbReference type="Gene3D" id="1.20.5.650">
    <property type="entry name" value="Single helix bin"/>
    <property type="match status" value="1"/>
</dbReference>
<name>A0A139AE23_GONPJ</name>
<evidence type="ECO:0000256" key="1">
    <source>
        <dbReference type="SAM" id="MobiDB-lite"/>
    </source>
</evidence>
<feature type="region of interest" description="Disordered" evidence="1">
    <location>
        <begin position="53"/>
        <end position="213"/>
    </location>
</feature>
<dbReference type="OrthoDB" id="511529at2759"/>
<evidence type="ECO:0000259" key="2">
    <source>
        <dbReference type="Pfam" id="PF07741"/>
    </source>
</evidence>
<feature type="compositionally biased region" description="Acidic residues" evidence="1">
    <location>
        <begin position="362"/>
        <end position="375"/>
    </location>
</feature>
<evidence type="ECO:0000313" key="4">
    <source>
        <dbReference type="Proteomes" id="UP000070544"/>
    </source>
</evidence>
<dbReference type="STRING" id="1344416.A0A139AE23"/>
<reference evidence="3 4" key="1">
    <citation type="journal article" date="2015" name="Genome Biol. Evol.">
        <title>Phylogenomic analyses indicate that early fungi evolved digesting cell walls of algal ancestors of land plants.</title>
        <authorList>
            <person name="Chang Y."/>
            <person name="Wang S."/>
            <person name="Sekimoto S."/>
            <person name="Aerts A.L."/>
            <person name="Choi C."/>
            <person name="Clum A."/>
            <person name="LaButti K.M."/>
            <person name="Lindquist E.A."/>
            <person name="Yee Ngan C."/>
            <person name="Ohm R.A."/>
            <person name="Salamov A.A."/>
            <person name="Grigoriev I.V."/>
            <person name="Spatafora J.W."/>
            <person name="Berbee M.L."/>
        </authorList>
    </citation>
    <scope>NUCLEOTIDE SEQUENCE [LARGE SCALE GENOMIC DNA]</scope>
    <source>
        <strain evidence="3 4">JEL478</strain>
    </source>
</reference>
<dbReference type="InterPro" id="IPR011665">
    <property type="entry name" value="BRF1_TBP-bd_dom"/>
</dbReference>
<evidence type="ECO:0000313" key="3">
    <source>
        <dbReference type="EMBL" id="KXS14685.1"/>
    </source>
</evidence>
<gene>
    <name evidence="3" type="ORF">M427DRAFT_336705</name>
</gene>
<feature type="compositionally biased region" description="Low complexity" evidence="1">
    <location>
        <begin position="341"/>
        <end position="361"/>
    </location>
</feature>
<protein>
    <recommendedName>
        <fullName evidence="2">Brf1 TBP-binding domain-containing protein</fullName>
    </recommendedName>
</protein>
<proteinExistence type="predicted"/>
<feature type="domain" description="Brf1 TBP-binding" evidence="2">
    <location>
        <begin position="223"/>
        <end position="337"/>
    </location>
</feature>
<dbReference type="EMBL" id="KQ965767">
    <property type="protein sequence ID" value="KXS14685.1"/>
    <property type="molecule type" value="Genomic_DNA"/>
</dbReference>
<feature type="compositionally biased region" description="Low complexity" evidence="1">
    <location>
        <begin position="89"/>
        <end position="101"/>
    </location>
</feature>
<organism evidence="3 4">
    <name type="scientific">Gonapodya prolifera (strain JEL478)</name>
    <name type="common">Monoblepharis prolifera</name>
    <dbReference type="NCBI Taxonomy" id="1344416"/>
    <lineage>
        <taxon>Eukaryota</taxon>
        <taxon>Fungi</taxon>
        <taxon>Fungi incertae sedis</taxon>
        <taxon>Chytridiomycota</taxon>
        <taxon>Chytridiomycota incertae sedis</taxon>
        <taxon>Monoblepharidomycetes</taxon>
        <taxon>Monoblepharidales</taxon>
        <taxon>Gonapodyaceae</taxon>
        <taxon>Gonapodya</taxon>
    </lineage>
</organism>
<feature type="compositionally biased region" description="Acidic residues" evidence="1">
    <location>
        <begin position="124"/>
        <end position="138"/>
    </location>
</feature>
<feature type="region of interest" description="Disordered" evidence="1">
    <location>
        <begin position="268"/>
        <end position="304"/>
    </location>
</feature>
<dbReference type="AlphaFoldDB" id="A0A139AE23"/>
<dbReference type="Proteomes" id="UP000070544">
    <property type="component" value="Unassembled WGS sequence"/>
</dbReference>
<dbReference type="Pfam" id="PF07741">
    <property type="entry name" value="BRF1"/>
    <property type="match status" value="1"/>
</dbReference>
<feature type="compositionally biased region" description="Basic and acidic residues" evidence="1">
    <location>
        <begin position="64"/>
        <end position="73"/>
    </location>
</feature>
<keyword evidence="4" id="KW-1185">Reference proteome</keyword>
<accession>A0A139AE23</accession>
<feature type="region of interest" description="Disordered" evidence="1">
    <location>
        <begin position="341"/>
        <end position="375"/>
    </location>
</feature>
<sequence length="375" mass="40117">MIAGRAMHFTRTQREMAALVKVCEATLRTRMEEFGETPSAQLTVKEFSALKGDELEANPADPPAFDRARKAEAAKNAASKIVKGESGESAKTATQAAKGKSAGAGKGLAKGRKQRGREMTEREREEEEDRLAEEEADVDNTLTEAGGAGNSVGDRDARSDAFEEEIPDYLPEATAAAATLVNPSQSSNPPAPTVGDEGAPATARSSAAGGNEPIVVEDDHLSEFDDDDDVAEALYDEDEVKGKEKIWSWENEDWLTEQDEKARRRLLDEANGIFEQPKKPRKKRKAPEEGADGEGGWKRSQNQQFNIEDVARAVVKREAEVKGSSRVNYGALLGLFKIPKDAGSSAEGAAGSSAEGAGATADEGEGASADEEEME</sequence>